<evidence type="ECO:0000256" key="1">
    <source>
        <dbReference type="SAM" id="Phobius"/>
    </source>
</evidence>
<reference evidence="3" key="4">
    <citation type="journal article" date="2015" name="PLoS ONE">
        <title>Comprehensive Evaluation of Toxoplasma gondii VEG and Neospora caninum LIV Genomes with Tachyzoite Stage Transcriptome and Proteome Defines Novel Transcript Features.</title>
        <authorList>
            <person name="Ramaprasad A."/>
            <person name="Mourier T."/>
            <person name="Naeem R."/>
            <person name="Malas T.B."/>
            <person name="Moussa E."/>
            <person name="Panigrahi A."/>
            <person name="Vermont S.J."/>
            <person name="Otto T.D."/>
            <person name="Wastling J."/>
            <person name="Pain A."/>
        </authorList>
    </citation>
    <scope>NUCLEOTIDE SEQUENCE</scope>
    <source>
        <strain evidence="3">Liverpool</strain>
    </source>
</reference>
<dbReference type="OrthoDB" id="330183at2759"/>
<accession>F0V750</accession>
<proteinExistence type="predicted"/>
<evidence type="ECO:0000313" key="2">
    <source>
        <dbReference type="EMBL" id="CBZ49541.1"/>
    </source>
</evidence>
<sequence length="412" mass="44526">MRTAPATLEKMVIAVSPEEQPATPGVPPEHTVTGLKGEMAAMAANDDTAKQLSAEPKSAAHTHLPWEIPCQQSGEGNRAMLEQGFQATREQIEKNAAGVRSMISVVIVWLVITGVLLIFAFSPVNVDLAIVSMLLGVFIGIIGILAVSTKNTTGLQLYLALDTVLLLLTVAVWGYYIYILFCAARAALDIAADPAYHSVSDASPELLPDRSRSGVGEVTSIEAAERQEGLSSIVRLDETLEPCKKGLSGYGANYFKRVTSVFGGLATRGQMCNYSHYDILDFRKWPVSCRGTCGFDRLATDYALDKTLLDDQKVIAEFLSQLKYLPPQEATACVKYSIRTACVAENTAYHYVILAVIACLILWSCCACLCWIPASLCVAGKHLSDLRKYQRAREAVERGAPSGAAQIELAGV</sequence>
<feature type="transmembrane region" description="Helical" evidence="1">
    <location>
        <begin position="128"/>
        <end position="147"/>
    </location>
</feature>
<reference evidence="2" key="2">
    <citation type="submission" date="2011-03" db="EMBL/GenBank/DDBJ databases">
        <title>Comparative genomics and transcriptomics of Neospora caninum and Toxoplasma gondii.</title>
        <authorList>
            <person name="Reid A.J."/>
            <person name="Sohal A."/>
            <person name="Harris D."/>
            <person name="Quail M."/>
            <person name="Sanders M."/>
            <person name="Berriman M."/>
            <person name="Wastling J.M."/>
            <person name="Pain A."/>
        </authorList>
    </citation>
    <scope>NUCLEOTIDE SEQUENCE</scope>
    <source>
        <strain evidence="2">Liverpool</strain>
    </source>
</reference>
<dbReference type="OMA" id="KSAAHTH"/>
<evidence type="ECO:0000313" key="3">
    <source>
        <dbReference type="EMBL" id="CEL64120.1"/>
    </source>
</evidence>
<gene>
    <name evidence="3" type="ORF">BN1204_000390</name>
    <name evidence="2" type="ORF">NCLIV_000390</name>
</gene>
<dbReference type="EMBL" id="LN714474">
    <property type="protein sequence ID" value="CEL64120.1"/>
    <property type="molecule type" value="Genomic_DNA"/>
</dbReference>
<evidence type="ECO:0000313" key="4">
    <source>
        <dbReference type="Proteomes" id="UP000007494"/>
    </source>
</evidence>
<dbReference type="AlphaFoldDB" id="F0V750"/>
<dbReference type="InParanoid" id="F0V750"/>
<keyword evidence="1" id="KW-0472">Membrane</keyword>
<keyword evidence="1" id="KW-0812">Transmembrane</keyword>
<protein>
    <recommendedName>
        <fullName evidence="5">Transmembrane protein</fullName>
    </recommendedName>
</protein>
<dbReference type="GeneID" id="13445787"/>
<name>F0V750_NEOCL</name>
<keyword evidence="1" id="KW-1133">Transmembrane helix</keyword>
<evidence type="ECO:0008006" key="5">
    <source>
        <dbReference type="Google" id="ProtNLM"/>
    </source>
</evidence>
<dbReference type="EMBL" id="FR823380">
    <property type="protein sequence ID" value="CBZ49541.1"/>
    <property type="molecule type" value="Genomic_DNA"/>
</dbReference>
<reference evidence="2" key="1">
    <citation type="submission" date="2011-02" db="EMBL/GenBank/DDBJ databases">
        <authorList>
            <person name="Aslett M."/>
        </authorList>
    </citation>
    <scope>NUCLEOTIDE SEQUENCE</scope>
    <source>
        <strain evidence="2">Liverpool</strain>
    </source>
</reference>
<keyword evidence="4" id="KW-1185">Reference proteome</keyword>
<feature type="transmembrane region" description="Helical" evidence="1">
    <location>
        <begin position="159"/>
        <end position="181"/>
    </location>
</feature>
<feature type="transmembrane region" description="Helical" evidence="1">
    <location>
        <begin position="102"/>
        <end position="122"/>
    </location>
</feature>
<feature type="transmembrane region" description="Helical" evidence="1">
    <location>
        <begin position="348"/>
        <end position="379"/>
    </location>
</feature>
<dbReference type="Proteomes" id="UP000007494">
    <property type="component" value="Chromosome Ia"/>
</dbReference>
<dbReference type="RefSeq" id="XP_003879576.1">
    <property type="nucleotide sequence ID" value="XM_003879527.1"/>
</dbReference>
<organism evidence="2 4">
    <name type="scientific">Neospora caninum (strain Liverpool)</name>
    <dbReference type="NCBI Taxonomy" id="572307"/>
    <lineage>
        <taxon>Eukaryota</taxon>
        <taxon>Sar</taxon>
        <taxon>Alveolata</taxon>
        <taxon>Apicomplexa</taxon>
        <taxon>Conoidasida</taxon>
        <taxon>Coccidia</taxon>
        <taxon>Eucoccidiorida</taxon>
        <taxon>Eimeriorina</taxon>
        <taxon>Sarcocystidae</taxon>
        <taxon>Neospora</taxon>
    </lineage>
</organism>
<dbReference type="VEuPathDB" id="ToxoDB:NCLIV_000390"/>
<dbReference type="eggNOG" id="ENOG502QYYC">
    <property type="taxonomic scope" value="Eukaryota"/>
</dbReference>
<reference evidence="4" key="3">
    <citation type="journal article" date="2012" name="PLoS Pathog.">
        <title>Comparative genomics of the apicomplexan parasites Toxoplasma gondii and Neospora caninum: Coccidia differing in host range and transmission strategy.</title>
        <authorList>
            <person name="Reid A.J."/>
            <person name="Vermont S.J."/>
            <person name="Cotton J.A."/>
            <person name="Harris D."/>
            <person name="Hill-Cawthorne G.A."/>
            <person name="Konen-Waisman S."/>
            <person name="Latham S.M."/>
            <person name="Mourier T."/>
            <person name="Norton R."/>
            <person name="Quail M.A."/>
            <person name="Sanders M."/>
            <person name="Shanmugam D."/>
            <person name="Sohal A."/>
            <person name="Wasmuth J.D."/>
            <person name="Brunk B."/>
            <person name="Grigg M.E."/>
            <person name="Howard J.C."/>
            <person name="Parkinson J."/>
            <person name="Roos D.S."/>
            <person name="Trees A.J."/>
            <person name="Berriman M."/>
            <person name="Pain A."/>
            <person name="Wastling J.M."/>
        </authorList>
    </citation>
    <scope>NUCLEOTIDE SEQUENCE [LARGE SCALE GENOMIC DNA]</scope>
    <source>
        <strain evidence="4">Liverpool</strain>
    </source>
</reference>